<evidence type="ECO:0000259" key="11">
    <source>
        <dbReference type="PROSITE" id="PS50110"/>
    </source>
</evidence>
<feature type="domain" description="Response regulatory" evidence="11">
    <location>
        <begin position="3"/>
        <end position="120"/>
    </location>
</feature>
<dbReference type="PROSITE" id="PS01124">
    <property type="entry name" value="HTH_ARAC_FAMILY_2"/>
    <property type="match status" value="1"/>
</dbReference>
<evidence type="ECO:0000313" key="12">
    <source>
        <dbReference type="EMBL" id="MBW7475987.1"/>
    </source>
</evidence>
<reference evidence="12 13" key="1">
    <citation type="submission" date="2021-07" db="EMBL/GenBank/DDBJ databases">
        <title>Paenibacillus radiodurans sp. nov., isolated from the southeastern edge of Tengger Desert.</title>
        <authorList>
            <person name="Zhang G."/>
        </authorList>
    </citation>
    <scope>NUCLEOTIDE SEQUENCE [LARGE SCALE GENOMIC DNA]</scope>
    <source>
        <strain evidence="12 13">DT7-4</strain>
    </source>
</reference>
<keyword evidence="4" id="KW-0902">Two-component regulatory system</keyword>
<dbReference type="InterPro" id="IPR011006">
    <property type="entry name" value="CheY-like_superfamily"/>
</dbReference>
<dbReference type="Gene3D" id="3.40.50.2300">
    <property type="match status" value="1"/>
</dbReference>
<evidence type="ECO:0000256" key="8">
    <source>
        <dbReference type="PROSITE-ProRule" id="PRU00169"/>
    </source>
</evidence>
<proteinExistence type="predicted"/>
<accession>A0ABS7D7S5</accession>
<dbReference type="SMART" id="SM00448">
    <property type="entry name" value="REC"/>
    <property type="match status" value="1"/>
</dbReference>
<keyword evidence="7" id="KW-0804">Transcription</keyword>
<dbReference type="RefSeq" id="WP_219873234.1">
    <property type="nucleotide sequence ID" value="NZ_JAHZIJ010000010.1"/>
</dbReference>
<dbReference type="InterPro" id="IPR018060">
    <property type="entry name" value="HTH_AraC"/>
</dbReference>
<feature type="domain" description="HTH araC/xylS-type" evidence="10">
    <location>
        <begin position="460"/>
        <end position="559"/>
    </location>
</feature>
<dbReference type="InterPro" id="IPR020449">
    <property type="entry name" value="Tscrpt_reg_AraC-type_HTH"/>
</dbReference>
<feature type="modified residue" description="4-aspartylphosphate" evidence="8">
    <location>
        <position position="55"/>
    </location>
</feature>
<keyword evidence="3 8" id="KW-0597">Phosphoprotein</keyword>
<feature type="compositionally biased region" description="Gly residues" evidence="9">
    <location>
        <begin position="195"/>
        <end position="213"/>
    </location>
</feature>
<dbReference type="Pfam" id="PF00072">
    <property type="entry name" value="Response_reg"/>
    <property type="match status" value="1"/>
</dbReference>
<dbReference type="SMART" id="SM00342">
    <property type="entry name" value="HTH_ARAC"/>
    <property type="match status" value="1"/>
</dbReference>
<comment type="caution">
    <text evidence="12">The sequence shown here is derived from an EMBL/GenBank/DDBJ whole genome shotgun (WGS) entry which is preliminary data.</text>
</comment>
<keyword evidence="5" id="KW-0805">Transcription regulation</keyword>
<dbReference type="PROSITE" id="PS50110">
    <property type="entry name" value="RESPONSE_REGULATORY"/>
    <property type="match status" value="1"/>
</dbReference>
<evidence type="ECO:0000256" key="2">
    <source>
        <dbReference type="ARBA" id="ARBA00022490"/>
    </source>
</evidence>
<evidence type="ECO:0000256" key="4">
    <source>
        <dbReference type="ARBA" id="ARBA00023012"/>
    </source>
</evidence>
<dbReference type="Pfam" id="PF12833">
    <property type="entry name" value="HTH_18"/>
    <property type="match status" value="1"/>
</dbReference>
<keyword evidence="6" id="KW-0238">DNA-binding</keyword>
<evidence type="ECO:0000256" key="1">
    <source>
        <dbReference type="ARBA" id="ARBA00004496"/>
    </source>
</evidence>
<comment type="subcellular location">
    <subcellularLocation>
        <location evidence="1">Cytoplasm</location>
    </subcellularLocation>
</comment>
<dbReference type="SUPFAM" id="SSF52172">
    <property type="entry name" value="CheY-like"/>
    <property type="match status" value="1"/>
</dbReference>
<feature type="region of interest" description="Disordered" evidence="9">
    <location>
        <begin position="194"/>
        <end position="222"/>
    </location>
</feature>
<evidence type="ECO:0000313" key="13">
    <source>
        <dbReference type="Proteomes" id="UP000812277"/>
    </source>
</evidence>
<keyword evidence="13" id="KW-1185">Reference proteome</keyword>
<dbReference type="CDD" id="cd17536">
    <property type="entry name" value="REC_YesN-like"/>
    <property type="match status" value="1"/>
</dbReference>
<name>A0ABS7D7S5_9BACL</name>
<keyword evidence="2" id="KW-0963">Cytoplasm</keyword>
<evidence type="ECO:0000259" key="10">
    <source>
        <dbReference type="PROSITE" id="PS01124"/>
    </source>
</evidence>
<dbReference type="InterPro" id="IPR001789">
    <property type="entry name" value="Sig_transdc_resp-reg_receiver"/>
</dbReference>
<dbReference type="PANTHER" id="PTHR42713:SF3">
    <property type="entry name" value="TRANSCRIPTIONAL REGULATORY PROTEIN HPTR"/>
    <property type="match status" value="1"/>
</dbReference>
<evidence type="ECO:0000256" key="5">
    <source>
        <dbReference type="ARBA" id="ARBA00023015"/>
    </source>
</evidence>
<dbReference type="Gene3D" id="1.10.10.60">
    <property type="entry name" value="Homeodomain-like"/>
    <property type="match status" value="2"/>
</dbReference>
<sequence>MYKLLLVDDEADVREGLLHEIDWNRYGFDIVDTAENGREAMELIERHEPDVVLTDISMPFMDGLALSDWIRSTYPATRIVLISGYEEFEYAQRAIKLDVDEYVLKPFDGSQIVQVLHKVKERIDAEAARREDMELLREHYRTSLPVMRETFLASLLSRKLPIWQIEEKARSYGLQLTGRCYIVSAITLQQNAAGAAGGNGNGSGSGGESGNGGPQQSEGSLRSSGDIDLKLFAVLNIAEELWVKQAMGKAFIYQNHVILLTISERDDLEAVLQETLSVLQETVHHIERWLKLTVTIGVGAPVTELAELKNGYNDALHALDYRIVQGGNRIIFIGDVERRFVNKLRFDELKEQALVRCMKVGTEEEMREAVNALFDEIGQVHASYKDYQVFMLELLTAVLRAAKDADADLDDIMGGGNMIFTDLMKLDSLQAAREWFASLCIKLVQHITCSRQHSYKQLVQQAIDYTKANYTDSDISVNKVCGHLHISAGYFSSVFKKEVKLTFVSYLMNIRMEAAQRLLRTTELKAFEIAEQVGFGDPNYFSFCFKKQVGISPKEYRNRSKED</sequence>
<dbReference type="PRINTS" id="PR00032">
    <property type="entry name" value="HTHARAC"/>
</dbReference>
<evidence type="ECO:0000256" key="7">
    <source>
        <dbReference type="ARBA" id="ARBA00023163"/>
    </source>
</evidence>
<dbReference type="InterPro" id="IPR051552">
    <property type="entry name" value="HptR"/>
</dbReference>
<evidence type="ECO:0000256" key="6">
    <source>
        <dbReference type="ARBA" id="ARBA00023125"/>
    </source>
</evidence>
<organism evidence="12 13">
    <name type="scientific">Paenibacillus oenotherae</name>
    <dbReference type="NCBI Taxonomy" id="1435645"/>
    <lineage>
        <taxon>Bacteria</taxon>
        <taxon>Bacillati</taxon>
        <taxon>Bacillota</taxon>
        <taxon>Bacilli</taxon>
        <taxon>Bacillales</taxon>
        <taxon>Paenibacillaceae</taxon>
        <taxon>Paenibacillus</taxon>
    </lineage>
</organism>
<dbReference type="Pfam" id="PF17853">
    <property type="entry name" value="GGDEF_2"/>
    <property type="match status" value="1"/>
</dbReference>
<dbReference type="EMBL" id="JAHZIJ010000010">
    <property type="protein sequence ID" value="MBW7475987.1"/>
    <property type="molecule type" value="Genomic_DNA"/>
</dbReference>
<dbReference type="InterPro" id="IPR041522">
    <property type="entry name" value="CdaR_GGDEF"/>
</dbReference>
<gene>
    <name evidence="12" type="ORF">K0T92_14670</name>
</gene>
<protein>
    <submittedName>
        <fullName evidence="12">Response regulator</fullName>
    </submittedName>
</protein>
<dbReference type="PANTHER" id="PTHR42713">
    <property type="entry name" value="HISTIDINE KINASE-RELATED"/>
    <property type="match status" value="1"/>
</dbReference>
<dbReference type="SUPFAM" id="SSF46689">
    <property type="entry name" value="Homeodomain-like"/>
    <property type="match status" value="1"/>
</dbReference>
<dbReference type="Proteomes" id="UP000812277">
    <property type="component" value="Unassembled WGS sequence"/>
</dbReference>
<dbReference type="InterPro" id="IPR009057">
    <property type="entry name" value="Homeodomain-like_sf"/>
</dbReference>
<evidence type="ECO:0000256" key="9">
    <source>
        <dbReference type="SAM" id="MobiDB-lite"/>
    </source>
</evidence>
<evidence type="ECO:0000256" key="3">
    <source>
        <dbReference type="ARBA" id="ARBA00022553"/>
    </source>
</evidence>